<comment type="caution">
    <text evidence="1">The sequence shown here is derived from an EMBL/GenBank/DDBJ whole genome shotgun (WGS) entry which is preliminary data.</text>
</comment>
<dbReference type="EMBL" id="JAEHFY010000014">
    <property type="protein sequence ID" value="MBK0383539.1"/>
    <property type="molecule type" value="Genomic_DNA"/>
</dbReference>
<reference evidence="1 2" key="1">
    <citation type="submission" date="2020-12" db="EMBL/GenBank/DDBJ databases">
        <title>Bacterial novel species Pedobacter sp. SD-b isolated from soil.</title>
        <authorList>
            <person name="Jung H.-Y."/>
        </authorList>
    </citation>
    <scope>NUCLEOTIDE SEQUENCE [LARGE SCALE GENOMIC DNA]</scope>
    <source>
        <strain evidence="1 2">SD-b</strain>
    </source>
</reference>
<evidence type="ECO:0000313" key="1">
    <source>
        <dbReference type="EMBL" id="MBK0383539.1"/>
    </source>
</evidence>
<keyword evidence="2" id="KW-1185">Reference proteome</keyword>
<sequence length="63" mass="7296">MSNQPNPKTNINHFGVEYCYQGAFEGAQLETVKTNWLNAGHKVLMQPKGSNHLYVTRFKTRNW</sequence>
<accession>A0ABS1BKX1</accession>
<dbReference type="Proteomes" id="UP000660024">
    <property type="component" value="Unassembled WGS sequence"/>
</dbReference>
<organism evidence="1 2">
    <name type="scientific">Pedobacter segetis</name>
    <dbReference type="NCBI Taxonomy" id="2793069"/>
    <lineage>
        <taxon>Bacteria</taxon>
        <taxon>Pseudomonadati</taxon>
        <taxon>Bacteroidota</taxon>
        <taxon>Sphingobacteriia</taxon>
        <taxon>Sphingobacteriales</taxon>
        <taxon>Sphingobacteriaceae</taxon>
        <taxon>Pedobacter</taxon>
    </lineage>
</organism>
<protein>
    <submittedName>
        <fullName evidence="1">Uncharacterized protein</fullName>
    </submittedName>
</protein>
<gene>
    <name evidence="1" type="ORF">I5M32_11280</name>
</gene>
<evidence type="ECO:0000313" key="2">
    <source>
        <dbReference type="Proteomes" id="UP000660024"/>
    </source>
</evidence>
<proteinExistence type="predicted"/>
<dbReference type="RefSeq" id="WP_200586343.1">
    <property type="nucleotide sequence ID" value="NZ_JAEHFY010000014.1"/>
</dbReference>
<name>A0ABS1BKX1_9SPHI</name>